<sequence>MQKPIPRRRFLRGSGAVLGLPWMASMADTMAAAKPDASGSQNGDPQPPLRTAFLYFPNGVWEKDWVPESEGAGYELSPSLEPLADLKDDFLVLSGLDKKHSHGGDGHYAKTANYLTGMPVAKTTGKDISSGGVSIDQLIAAKVGDQTPLPSLELGVDPVISGIDSNVGYTRLYGSHISWQSPTRPIAKAINPRVVYERLFGKRMKTSTPEAKSYQNLLDYVLEDARLVRGKLSRDDQFKMDEYLDSVREVEKRIEFATRDQSHRARYEAERDRIASGHALEIPETGTPGDFRQHIDLMLDMMVLAFQTDSTRVATFMFANDVSGRSFSFLDGVHGGHHELSHHENKEEKIAQYQLINRWHTEQFARMLRKMKAVKEGESTLLDNSMIMFGSSFSDGNRHDPDNLPLLLAGRGGGTIQPGRHIAAKGQVPVCNLYLSMAKRYGLDLERFGDSETEMTELAGA</sequence>
<dbReference type="AlphaFoldDB" id="A0A2G1W6S7"/>
<dbReference type="InterPro" id="IPR011447">
    <property type="entry name" value="DUF1552"/>
</dbReference>
<reference evidence="2 3" key="1">
    <citation type="submission" date="2017-06" db="EMBL/GenBank/DDBJ databases">
        <title>Description of Rhodopirellula bahusiensis sp. nov.</title>
        <authorList>
            <person name="Kizina J."/>
            <person name="Harder J."/>
        </authorList>
    </citation>
    <scope>NUCLEOTIDE SEQUENCE [LARGE SCALE GENOMIC DNA]</scope>
    <source>
        <strain evidence="2 3">SWK21</strain>
    </source>
</reference>
<proteinExistence type="predicted"/>
<dbReference type="OrthoDB" id="9146593at2"/>
<keyword evidence="3" id="KW-1185">Reference proteome</keyword>
<dbReference type="Pfam" id="PF07586">
    <property type="entry name" value="HXXSHH"/>
    <property type="match status" value="1"/>
</dbReference>
<evidence type="ECO:0008006" key="4">
    <source>
        <dbReference type="Google" id="ProtNLM"/>
    </source>
</evidence>
<accession>A0A2G1W6S7</accession>
<organism evidence="2 3">
    <name type="scientific">Rhodopirellula bahusiensis</name>
    <dbReference type="NCBI Taxonomy" id="2014065"/>
    <lineage>
        <taxon>Bacteria</taxon>
        <taxon>Pseudomonadati</taxon>
        <taxon>Planctomycetota</taxon>
        <taxon>Planctomycetia</taxon>
        <taxon>Pirellulales</taxon>
        <taxon>Pirellulaceae</taxon>
        <taxon>Rhodopirellula</taxon>
    </lineage>
</organism>
<dbReference type="GeneID" id="90608956"/>
<feature type="signal peptide" evidence="1">
    <location>
        <begin position="1"/>
        <end position="31"/>
    </location>
</feature>
<dbReference type="EMBL" id="NIZW01000009">
    <property type="protein sequence ID" value="PHQ34717.1"/>
    <property type="molecule type" value="Genomic_DNA"/>
</dbReference>
<name>A0A2G1W6S7_9BACT</name>
<feature type="chain" id="PRO_5013666249" description="DUF1552 domain-containing protein" evidence="1">
    <location>
        <begin position="32"/>
        <end position="461"/>
    </location>
</feature>
<protein>
    <recommendedName>
        <fullName evidence="4">DUF1552 domain-containing protein</fullName>
    </recommendedName>
</protein>
<evidence type="ECO:0000313" key="3">
    <source>
        <dbReference type="Proteomes" id="UP000225740"/>
    </source>
</evidence>
<gene>
    <name evidence="2" type="ORF">CEE69_12570</name>
</gene>
<dbReference type="InterPro" id="IPR006311">
    <property type="entry name" value="TAT_signal"/>
</dbReference>
<dbReference type="RefSeq" id="WP_099261026.1">
    <property type="nucleotide sequence ID" value="NZ_NIZW01000009.1"/>
</dbReference>
<comment type="caution">
    <text evidence="2">The sequence shown here is derived from an EMBL/GenBank/DDBJ whole genome shotgun (WGS) entry which is preliminary data.</text>
</comment>
<evidence type="ECO:0000313" key="2">
    <source>
        <dbReference type="EMBL" id="PHQ34717.1"/>
    </source>
</evidence>
<keyword evidence="1" id="KW-0732">Signal</keyword>
<dbReference type="PROSITE" id="PS51318">
    <property type="entry name" value="TAT"/>
    <property type="match status" value="1"/>
</dbReference>
<dbReference type="Proteomes" id="UP000225740">
    <property type="component" value="Unassembled WGS sequence"/>
</dbReference>
<evidence type="ECO:0000256" key="1">
    <source>
        <dbReference type="SAM" id="SignalP"/>
    </source>
</evidence>